<dbReference type="Pfam" id="PF13041">
    <property type="entry name" value="PPR_2"/>
    <property type="match status" value="3"/>
</dbReference>
<sequence length="685" mass="77310">MIPSSLWIKYLPKDWLAKHCTSIPKCKQAHAVLLRAAFFHHNHFASKLLSFLAVSPSGDLNYARKIFSQLDSPDVFIWNTMIRGHARGPNPSDALSFFDLMVHSGVGTDHHTYPFVLTACARLQAPRLGMRFHGETVKAGLESDVFVLNSLIQTYANCRCFDAAHKLFDGNPSRDVVSWNVMIRGYVHGGFFQQAFDWFEEMKAKNVGPDAVTVISLVSACSRLGDLERGRSLHSYSSELGFLTNNLKLSNAILDMYCKCGDLVSAWKFFNDMDDGDSVTWTTMISGLANSGSFQEALELFGLMQRERVWPDEVVLVIVLLVCAQLGALDQGKYVHLLINRYKVKRDVVLETALADMYAKCGALDFALQVFEKMKERNVFTWNAMIGGLAMHGHGERALELFERMLNERIVPDDVTFIGLLSACSHACLVNEGIKLFRMMQDVYQIQPRMEHYGCMVDLFCRARLVQDALAFIESMPIRPNAVLWASLIGACRALGEIELAEKASKHVIELEPDSCGRYVMLSNLYAGIRRWDDALEVRNLMRAKGIEKAPGASWIELNGTVHQFVAGDRSHLQTNEIYMMVEEMCQRVRSAGHVSGTMEVLFDIEEEEKEHSLFLHSEKLAVAFGLISTTQGSPIRITKNLRVCTDCHSFLKAVSEVFGREIVARDRNRFHHFREGICSCKDFW</sequence>
<dbReference type="KEGG" id="pda:103711155"/>
<dbReference type="InterPro" id="IPR002885">
    <property type="entry name" value="PPR_rpt"/>
</dbReference>
<reference evidence="4" key="1">
    <citation type="journal article" date="2019" name="Nat. Commun.">
        <title>Genome-wide association mapping of date palm fruit traits.</title>
        <authorList>
            <person name="Hazzouri K.M."/>
            <person name="Gros-Balthazard M."/>
            <person name="Flowers J.M."/>
            <person name="Copetti D."/>
            <person name="Lemansour A."/>
            <person name="Lebrun M."/>
            <person name="Masmoudi K."/>
            <person name="Ferrand S."/>
            <person name="Dhar M.I."/>
            <person name="Fresquez Z.A."/>
            <person name="Rosas U."/>
            <person name="Zhang J."/>
            <person name="Talag J."/>
            <person name="Lee S."/>
            <person name="Kudrna D."/>
            <person name="Powell R.F."/>
            <person name="Leitch I.J."/>
            <person name="Krueger R.R."/>
            <person name="Wing R.A."/>
            <person name="Amiri K.M.A."/>
            <person name="Purugganan M.D."/>
        </authorList>
    </citation>
    <scope>NUCLEOTIDE SEQUENCE [LARGE SCALE GENOMIC DNA]</scope>
    <source>
        <strain evidence="4">cv. Khalas</strain>
    </source>
</reference>
<accession>A0A8B7CB40</accession>
<dbReference type="InterPro" id="IPR032867">
    <property type="entry name" value="DYW_dom"/>
</dbReference>
<feature type="repeat" description="PPR" evidence="2">
    <location>
        <begin position="74"/>
        <end position="108"/>
    </location>
</feature>
<dbReference type="InterPro" id="IPR011990">
    <property type="entry name" value="TPR-like_helical_dom_sf"/>
</dbReference>
<dbReference type="SUPFAM" id="SSF48452">
    <property type="entry name" value="TPR-like"/>
    <property type="match status" value="1"/>
</dbReference>
<dbReference type="InterPro" id="IPR046960">
    <property type="entry name" value="PPR_At4g14850-like_plant"/>
</dbReference>
<keyword evidence="1" id="KW-0677">Repeat</keyword>
<organism evidence="4 5">
    <name type="scientific">Phoenix dactylifera</name>
    <name type="common">Date palm</name>
    <dbReference type="NCBI Taxonomy" id="42345"/>
    <lineage>
        <taxon>Eukaryota</taxon>
        <taxon>Viridiplantae</taxon>
        <taxon>Streptophyta</taxon>
        <taxon>Embryophyta</taxon>
        <taxon>Tracheophyta</taxon>
        <taxon>Spermatophyta</taxon>
        <taxon>Magnoliopsida</taxon>
        <taxon>Liliopsida</taxon>
        <taxon>Arecaceae</taxon>
        <taxon>Coryphoideae</taxon>
        <taxon>Phoeniceae</taxon>
        <taxon>Phoenix</taxon>
    </lineage>
</organism>
<dbReference type="FunFam" id="1.25.40.10:FF:000031">
    <property type="entry name" value="Pentatricopeptide repeat-containing protein mitochondrial"/>
    <property type="match status" value="1"/>
</dbReference>
<dbReference type="GeneID" id="103711155"/>
<dbReference type="NCBIfam" id="TIGR00756">
    <property type="entry name" value="PPR"/>
    <property type="match status" value="5"/>
</dbReference>
<dbReference type="GO" id="GO:0009451">
    <property type="term" value="P:RNA modification"/>
    <property type="evidence" value="ECO:0007669"/>
    <property type="project" value="InterPro"/>
</dbReference>
<feature type="domain" description="DYW" evidence="3">
    <location>
        <begin position="593"/>
        <end position="685"/>
    </location>
</feature>
<dbReference type="Gene3D" id="1.25.40.10">
    <property type="entry name" value="Tetratricopeptide repeat domain"/>
    <property type="match status" value="4"/>
</dbReference>
<dbReference type="Pfam" id="PF01535">
    <property type="entry name" value="PPR"/>
    <property type="match status" value="3"/>
</dbReference>
<dbReference type="FunFam" id="1.25.40.10:FF:000427">
    <property type="entry name" value="Pentatricopeptide repeat-containing protein chloroplastic"/>
    <property type="match status" value="1"/>
</dbReference>
<evidence type="ECO:0000259" key="3">
    <source>
        <dbReference type="Pfam" id="PF14432"/>
    </source>
</evidence>
<protein>
    <submittedName>
        <fullName evidence="5">Pentatricopeptide repeat-containing protein At1g08070, chloroplastic-like</fullName>
    </submittedName>
</protein>
<dbReference type="RefSeq" id="XP_008795409.2">
    <property type="nucleotide sequence ID" value="XM_008797187.4"/>
</dbReference>
<evidence type="ECO:0000313" key="4">
    <source>
        <dbReference type="Proteomes" id="UP000228380"/>
    </source>
</evidence>
<reference evidence="5" key="2">
    <citation type="submission" date="2025-08" db="UniProtKB">
        <authorList>
            <consortium name="RefSeq"/>
        </authorList>
    </citation>
    <scope>IDENTIFICATION</scope>
    <source>
        <tissue evidence="5">Young leaves</tissue>
    </source>
</reference>
<dbReference type="FunFam" id="1.25.40.10:FF:000366">
    <property type="entry name" value="Pentatricopeptide (PPR) repeat-containing protein"/>
    <property type="match status" value="1"/>
</dbReference>
<dbReference type="Pfam" id="PF20431">
    <property type="entry name" value="E_motif"/>
    <property type="match status" value="1"/>
</dbReference>
<dbReference type="PROSITE" id="PS51375">
    <property type="entry name" value="PPR"/>
    <property type="match status" value="5"/>
</dbReference>
<dbReference type="PANTHER" id="PTHR47926:SF347">
    <property type="entry name" value="PENTATRICOPEPTIDE REPEAT-CONTAINING PROTEIN"/>
    <property type="match status" value="1"/>
</dbReference>
<dbReference type="OrthoDB" id="185373at2759"/>
<proteinExistence type="predicted"/>
<feature type="repeat" description="PPR" evidence="2">
    <location>
        <begin position="277"/>
        <end position="311"/>
    </location>
</feature>
<dbReference type="Proteomes" id="UP000228380">
    <property type="component" value="Chromosome 5"/>
</dbReference>
<dbReference type="PANTHER" id="PTHR47926">
    <property type="entry name" value="PENTATRICOPEPTIDE REPEAT-CONTAINING PROTEIN"/>
    <property type="match status" value="1"/>
</dbReference>
<evidence type="ECO:0000256" key="2">
    <source>
        <dbReference type="PROSITE-ProRule" id="PRU00708"/>
    </source>
</evidence>
<feature type="repeat" description="PPR" evidence="2">
    <location>
        <begin position="175"/>
        <end position="209"/>
    </location>
</feature>
<evidence type="ECO:0000256" key="1">
    <source>
        <dbReference type="ARBA" id="ARBA00022737"/>
    </source>
</evidence>
<dbReference type="GO" id="GO:0008270">
    <property type="term" value="F:zinc ion binding"/>
    <property type="evidence" value="ECO:0007669"/>
    <property type="project" value="InterPro"/>
</dbReference>
<name>A0A8B7CB40_PHODC</name>
<gene>
    <name evidence="5" type="primary">LOC103711155</name>
</gene>
<evidence type="ECO:0000313" key="5">
    <source>
        <dbReference type="RefSeq" id="XP_008795409.2"/>
    </source>
</evidence>
<dbReference type="GO" id="GO:0003723">
    <property type="term" value="F:RNA binding"/>
    <property type="evidence" value="ECO:0007669"/>
    <property type="project" value="InterPro"/>
</dbReference>
<dbReference type="Pfam" id="PF14432">
    <property type="entry name" value="DYW_deaminase"/>
    <property type="match status" value="1"/>
</dbReference>
<feature type="repeat" description="PPR" evidence="2">
    <location>
        <begin position="347"/>
        <end position="377"/>
    </location>
</feature>
<dbReference type="InterPro" id="IPR046848">
    <property type="entry name" value="E_motif"/>
</dbReference>
<dbReference type="AlphaFoldDB" id="A0A8B7CB40"/>
<feature type="repeat" description="PPR" evidence="2">
    <location>
        <begin position="378"/>
        <end position="412"/>
    </location>
</feature>
<keyword evidence="4" id="KW-1185">Reference proteome</keyword>